<organism evidence="9 10">
    <name type="scientific">Arabidopsis suecica</name>
    <name type="common">Swedish thale-cress</name>
    <name type="synonym">Cardaminopsis suecica</name>
    <dbReference type="NCBI Taxonomy" id="45249"/>
    <lineage>
        <taxon>Eukaryota</taxon>
        <taxon>Viridiplantae</taxon>
        <taxon>Streptophyta</taxon>
        <taxon>Embryophyta</taxon>
        <taxon>Tracheophyta</taxon>
        <taxon>Spermatophyta</taxon>
        <taxon>Magnoliopsida</taxon>
        <taxon>eudicotyledons</taxon>
        <taxon>Gunneridae</taxon>
        <taxon>Pentapetalae</taxon>
        <taxon>rosids</taxon>
        <taxon>malvids</taxon>
        <taxon>Brassicales</taxon>
        <taxon>Brassicaceae</taxon>
        <taxon>Camelineae</taxon>
        <taxon>Arabidopsis</taxon>
    </lineage>
</organism>
<feature type="domain" description="C2H2-type" evidence="8">
    <location>
        <begin position="199"/>
        <end position="226"/>
    </location>
</feature>
<dbReference type="Proteomes" id="UP000694251">
    <property type="component" value="Chromosome 10"/>
</dbReference>
<name>A0A8T1ZWU7_ARASU</name>
<dbReference type="EMBL" id="JAEFBJ010000010">
    <property type="protein sequence ID" value="KAG7564037.1"/>
    <property type="molecule type" value="Genomic_DNA"/>
</dbReference>
<dbReference type="GO" id="GO:0000976">
    <property type="term" value="F:transcription cis-regulatory region binding"/>
    <property type="evidence" value="ECO:0007669"/>
    <property type="project" value="TreeGrafter"/>
</dbReference>
<dbReference type="AlphaFoldDB" id="A0A8T1ZWU7"/>
<keyword evidence="4" id="KW-0862">Zinc</keyword>
<reference evidence="9 10" key="1">
    <citation type="submission" date="2020-12" db="EMBL/GenBank/DDBJ databases">
        <title>Concerted genomic and epigenomic changes stabilize Arabidopsis allopolyploids.</title>
        <authorList>
            <person name="Chen Z."/>
        </authorList>
    </citation>
    <scope>NUCLEOTIDE SEQUENCE [LARGE SCALE GENOMIC DNA]</scope>
    <source>
        <strain evidence="9">As9502</strain>
        <tissue evidence="9">Leaf</tissue>
    </source>
</reference>
<gene>
    <name evidence="9" type="ORF">ISN44_As10g007970</name>
</gene>
<evidence type="ECO:0000256" key="3">
    <source>
        <dbReference type="ARBA" id="ARBA00022771"/>
    </source>
</evidence>
<dbReference type="GO" id="GO:0005634">
    <property type="term" value="C:nucleus"/>
    <property type="evidence" value="ECO:0007669"/>
    <property type="project" value="TreeGrafter"/>
</dbReference>
<keyword evidence="2" id="KW-0677">Repeat</keyword>
<proteinExistence type="predicted"/>
<keyword evidence="3 7" id="KW-0863">Zinc-finger</keyword>
<protein>
    <submittedName>
        <fullName evidence="9">Zinc finger C2H2-type</fullName>
    </submittedName>
</protein>
<dbReference type="GO" id="GO:0008270">
    <property type="term" value="F:zinc ion binding"/>
    <property type="evidence" value="ECO:0007669"/>
    <property type="project" value="UniProtKB-KW"/>
</dbReference>
<dbReference type="PROSITE" id="PS00028">
    <property type="entry name" value="ZINC_FINGER_C2H2_1"/>
    <property type="match status" value="3"/>
</dbReference>
<keyword evidence="10" id="KW-1185">Reference proteome</keyword>
<dbReference type="OrthoDB" id="1094665at2759"/>
<feature type="domain" description="C2H2-type" evidence="8">
    <location>
        <begin position="300"/>
        <end position="322"/>
    </location>
</feature>
<dbReference type="PANTHER" id="PTHR45988">
    <property type="entry name" value="C2H2 TYPE ZINC FINGER TRANSCRIPTION FACTOR FAMILY-RELATED"/>
    <property type="match status" value="1"/>
</dbReference>
<feature type="domain" description="C2H2-type" evidence="8">
    <location>
        <begin position="103"/>
        <end position="130"/>
    </location>
</feature>
<evidence type="ECO:0000256" key="1">
    <source>
        <dbReference type="ARBA" id="ARBA00022723"/>
    </source>
</evidence>
<evidence type="ECO:0000256" key="6">
    <source>
        <dbReference type="ARBA" id="ARBA00023163"/>
    </source>
</evidence>
<dbReference type="PANTHER" id="PTHR45988:SF87">
    <property type="entry name" value="C2H2 AND C2HC ZINC FINGERS SUPERFAMILY PROTEIN"/>
    <property type="match status" value="1"/>
</dbReference>
<evidence type="ECO:0000313" key="10">
    <source>
        <dbReference type="Proteomes" id="UP000694251"/>
    </source>
</evidence>
<keyword evidence="6" id="KW-0804">Transcription</keyword>
<evidence type="ECO:0000256" key="2">
    <source>
        <dbReference type="ARBA" id="ARBA00022737"/>
    </source>
</evidence>
<dbReference type="FunFam" id="3.30.160.60:FF:000446">
    <property type="entry name" value="Zinc finger protein"/>
    <property type="match status" value="1"/>
</dbReference>
<comment type="caution">
    <text evidence="9">The sequence shown here is derived from an EMBL/GenBank/DDBJ whole genome shotgun (WGS) entry which is preliminary data.</text>
</comment>
<dbReference type="Pfam" id="PF13912">
    <property type="entry name" value="zf-C2H2_6"/>
    <property type="match status" value="3"/>
</dbReference>
<evidence type="ECO:0000259" key="8">
    <source>
        <dbReference type="PROSITE" id="PS50157"/>
    </source>
</evidence>
<evidence type="ECO:0000256" key="4">
    <source>
        <dbReference type="ARBA" id="ARBA00022833"/>
    </source>
</evidence>
<dbReference type="SMART" id="SM00355">
    <property type="entry name" value="ZnF_C2H2"/>
    <property type="match status" value="3"/>
</dbReference>
<dbReference type="PROSITE" id="PS50157">
    <property type="entry name" value="ZINC_FINGER_C2H2_2"/>
    <property type="match status" value="3"/>
</dbReference>
<keyword evidence="5" id="KW-0805">Transcription regulation</keyword>
<keyword evidence="1" id="KW-0479">Metal-binding</keyword>
<dbReference type="GO" id="GO:0003700">
    <property type="term" value="F:DNA-binding transcription factor activity"/>
    <property type="evidence" value="ECO:0007669"/>
    <property type="project" value="InterPro"/>
</dbReference>
<evidence type="ECO:0000256" key="7">
    <source>
        <dbReference type="PROSITE-ProRule" id="PRU00042"/>
    </source>
</evidence>
<sequence>MSIKEPSFMTEIVEEHENEMDEAATSLVMFSEQVYDFDLPRNDDDETMDLDQLTPIQEKILDCVEWILDLREMISHSGFEKSTTCSDVVAAQALPKLQSNSSRKCNICGKSFGCYQALGGHQRVHRPIRGKLARKKEYAKDDNSLFESSDGKKIVSKPSKFEVSKEEKILDCVDSKQEFSEQLPLNSKSRKRPESSSCYECKICGKIFGCYRGLGGHTKLHRSMKGQLARTQDDNSSLLDSLEAKKIVSQPSSFEVSPEENILHCVELKQDFGELLSHSDAFPSTLRSKLQKKTQSKSSYDCKICGKSFVCSQALGNHKRVHRLINGKLARKRKYTEDYNPLSDSLEAKKIVSEPSSFEVSQEKSLHCVELTQDFGELLAHSGFDKSISCSNARFIPLPSSLRCKSHSNISIKGKLPRKNEKTEDGNSLLGVNDSETSKFASLSSSFEIYQEKTLHCVESKQDFSELFSHSGLDKSTC</sequence>
<dbReference type="InterPro" id="IPR044653">
    <property type="entry name" value="AZF1/2/3-like"/>
</dbReference>
<dbReference type="InterPro" id="IPR013087">
    <property type="entry name" value="Znf_C2H2_type"/>
</dbReference>
<evidence type="ECO:0000256" key="5">
    <source>
        <dbReference type="ARBA" id="ARBA00023015"/>
    </source>
</evidence>
<accession>A0A8T1ZWU7</accession>
<evidence type="ECO:0000313" key="9">
    <source>
        <dbReference type="EMBL" id="KAG7564037.1"/>
    </source>
</evidence>